<feature type="repeat" description="PPR" evidence="3">
    <location>
        <begin position="42"/>
        <end position="76"/>
    </location>
</feature>
<dbReference type="EMBL" id="JBBWWR010000020">
    <property type="protein sequence ID" value="KAK8939484.1"/>
    <property type="molecule type" value="Genomic_DNA"/>
</dbReference>
<dbReference type="Gene3D" id="1.25.40.10">
    <property type="entry name" value="Tetratricopeptide repeat domain"/>
    <property type="match status" value="2"/>
</dbReference>
<evidence type="ECO:0000313" key="5">
    <source>
        <dbReference type="Proteomes" id="UP001412067"/>
    </source>
</evidence>
<gene>
    <name evidence="4" type="ORF">KSP40_PGU015078</name>
</gene>
<feature type="repeat" description="PPR" evidence="3">
    <location>
        <begin position="255"/>
        <end position="289"/>
    </location>
</feature>
<name>A0ABR2LET6_9ASPA</name>
<dbReference type="PANTHER" id="PTHR45717">
    <property type="entry name" value="OS12G0527900 PROTEIN"/>
    <property type="match status" value="1"/>
</dbReference>
<dbReference type="InterPro" id="IPR002885">
    <property type="entry name" value="PPR_rpt"/>
</dbReference>
<feature type="repeat" description="PPR" evidence="3">
    <location>
        <begin position="77"/>
        <end position="111"/>
    </location>
</feature>
<organism evidence="4 5">
    <name type="scientific">Platanthera guangdongensis</name>
    <dbReference type="NCBI Taxonomy" id="2320717"/>
    <lineage>
        <taxon>Eukaryota</taxon>
        <taxon>Viridiplantae</taxon>
        <taxon>Streptophyta</taxon>
        <taxon>Embryophyta</taxon>
        <taxon>Tracheophyta</taxon>
        <taxon>Spermatophyta</taxon>
        <taxon>Magnoliopsida</taxon>
        <taxon>Liliopsida</taxon>
        <taxon>Asparagales</taxon>
        <taxon>Orchidaceae</taxon>
        <taxon>Orchidoideae</taxon>
        <taxon>Orchideae</taxon>
        <taxon>Orchidinae</taxon>
        <taxon>Platanthera</taxon>
    </lineage>
</organism>
<dbReference type="Pfam" id="PF01535">
    <property type="entry name" value="PPR"/>
    <property type="match status" value="2"/>
</dbReference>
<keyword evidence="5" id="KW-1185">Reference proteome</keyword>
<dbReference type="NCBIfam" id="TIGR00756">
    <property type="entry name" value="PPR"/>
    <property type="match status" value="2"/>
</dbReference>
<dbReference type="Proteomes" id="UP001412067">
    <property type="component" value="Unassembled WGS sequence"/>
</dbReference>
<evidence type="ECO:0000256" key="2">
    <source>
        <dbReference type="ARBA" id="ARBA00022737"/>
    </source>
</evidence>
<evidence type="ECO:0000256" key="1">
    <source>
        <dbReference type="ARBA" id="ARBA00007626"/>
    </source>
</evidence>
<protein>
    <submittedName>
        <fullName evidence="4">Pentatricopeptide repeat-containing protein</fullName>
    </submittedName>
</protein>
<evidence type="ECO:0000256" key="3">
    <source>
        <dbReference type="PROSITE-ProRule" id="PRU00708"/>
    </source>
</evidence>
<reference evidence="4 5" key="1">
    <citation type="journal article" date="2022" name="Nat. Plants">
        <title>Genomes of leafy and leafless Platanthera orchids illuminate the evolution of mycoheterotrophy.</title>
        <authorList>
            <person name="Li M.H."/>
            <person name="Liu K.W."/>
            <person name="Li Z."/>
            <person name="Lu H.C."/>
            <person name="Ye Q.L."/>
            <person name="Zhang D."/>
            <person name="Wang J.Y."/>
            <person name="Li Y.F."/>
            <person name="Zhong Z.M."/>
            <person name="Liu X."/>
            <person name="Yu X."/>
            <person name="Liu D.K."/>
            <person name="Tu X.D."/>
            <person name="Liu B."/>
            <person name="Hao Y."/>
            <person name="Liao X.Y."/>
            <person name="Jiang Y.T."/>
            <person name="Sun W.H."/>
            <person name="Chen J."/>
            <person name="Chen Y.Q."/>
            <person name="Ai Y."/>
            <person name="Zhai J.W."/>
            <person name="Wu S.S."/>
            <person name="Zhou Z."/>
            <person name="Hsiao Y.Y."/>
            <person name="Wu W.L."/>
            <person name="Chen Y.Y."/>
            <person name="Lin Y.F."/>
            <person name="Hsu J.L."/>
            <person name="Li C.Y."/>
            <person name="Wang Z.W."/>
            <person name="Zhao X."/>
            <person name="Zhong W.Y."/>
            <person name="Ma X.K."/>
            <person name="Ma L."/>
            <person name="Huang J."/>
            <person name="Chen G.Z."/>
            <person name="Huang M.Z."/>
            <person name="Huang L."/>
            <person name="Peng D.H."/>
            <person name="Luo Y.B."/>
            <person name="Zou S.Q."/>
            <person name="Chen S.P."/>
            <person name="Lan S."/>
            <person name="Tsai W.C."/>
            <person name="Van de Peer Y."/>
            <person name="Liu Z.J."/>
        </authorList>
    </citation>
    <scope>NUCLEOTIDE SEQUENCE [LARGE SCALE GENOMIC DNA]</scope>
    <source>
        <strain evidence="4">Lor288</strain>
    </source>
</reference>
<sequence>MDWMESQHLAPDHAVRIDLISKLKGIQMAEEYFQSLPDLSKNHQTHGALLSCYCSKKLGEKAVAIFEKMKELGLVTGALEYNNLMTLHMKSGQAHEVERMFDEMKASNTLPDKCSYKILLESYALQNDIDSIERIVQGIEQNEGAWDWSVYCHLAAIYNSAKLFEKSRVSLKKAELVMNGRDTSPFPFLLSLYAGAGDLLEVKRVWGLLKARIHGTRPPTNKEYLALLQALKRFDDIDAMRDFFKEWELNLVSYDQKLMNAMIEAYLEKNMVEEARLLLETTAGEGIPPVLKSFWLFIHYYSRTGERDRAREWSSEASSFVKRGFKWECLERCLGRL</sequence>
<proteinExistence type="inferred from homology"/>
<keyword evidence="2" id="KW-0677">Repeat</keyword>
<dbReference type="Pfam" id="PF13041">
    <property type="entry name" value="PPR_2"/>
    <property type="match status" value="1"/>
</dbReference>
<dbReference type="PANTHER" id="PTHR45717:SF8">
    <property type="entry name" value="OS01G0301000 PROTEIN"/>
    <property type="match status" value="1"/>
</dbReference>
<accession>A0ABR2LET6</accession>
<comment type="similarity">
    <text evidence="1">Belongs to the PPR family. P subfamily.</text>
</comment>
<evidence type="ECO:0000313" key="4">
    <source>
        <dbReference type="EMBL" id="KAK8939484.1"/>
    </source>
</evidence>
<comment type="caution">
    <text evidence="4">The sequence shown here is derived from an EMBL/GenBank/DDBJ whole genome shotgun (WGS) entry which is preliminary data.</text>
</comment>
<dbReference type="InterPro" id="IPR011990">
    <property type="entry name" value="TPR-like_helical_dom_sf"/>
</dbReference>
<dbReference type="PROSITE" id="PS51375">
    <property type="entry name" value="PPR"/>
    <property type="match status" value="3"/>
</dbReference>